<gene>
    <name evidence="1" type="ORF">F5148DRAFT_1208562</name>
</gene>
<dbReference type="Proteomes" id="UP001207468">
    <property type="component" value="Unassembled WGS sequence"/>
</dbReference>
<sequence length="114" mass="13127">MMGRNVCFLAAAVFSFSFHTRVLSPFLPVRSPFFSFFISLFYAQASHTSLPHLHRNHTCSSLKYHWPPFSRALCVFPCVFPLSFFFFFSSQAAVTTTMSLSQWQPQCDGHNHDH</sequence>
<organism evidence="1 2">
    <name type="scientific">Russula earlei</name>
    <dbReference type="NCBI Taxonomy" id="71964"/>
    <lineage>
        <taxon>Eukaryota</taxon>
        <taxon>Fungi</taxon>
        <taxon>Dikarya</taxon>
        <taxon>Basidiomycota</taxon>
        <taxon>Agaricomycotina</taxon>
        <taxon>Agaricomycetes</taxon>
        <taxon>Russulales</taxon>
        <taxon>Russulaceae</taxon>
        <taxon>Russula</taxon>
    </lineage>
</organism>
<evidence type="ECO:0000313" key="1">
    <source>
        <dbReference type="EMBL" id="KAI9507045.1"/>
    </source>
</evidence>
<name>A0ACC0U6R9_9AGAM</name>
<reference evidence="1" key="1">
    <citation type="submission" date="2021-03" db="EMBL/GenBank/DDBJ databases">
        <title>Evolutionary priming and transition to the ectomycorrhizal habit in an iconic lineage of mushroom-forming fungi: is preadaptation a requirement?</title>
        <authorList>
            <consortium name="DOE Joint Genome Institute"/>
            <person name="Looney B.P."/>
            <person name="Miyauchi S."/>
            <person name="Morin E."/>
            <person name="Drula E."/>
            <person name="Courty P.E."/>
            <person name="Chicoki N."/>
            <person name="Fauchery L."/>
            <person name="Kohler A."/>
            <person name="Kuo A."/>
            <person name="LaButti K."/>
            <person name="Pangilinan J."/>
            <person name="Lipzen A."/>
            <person name="Riley R."/>
            <person name="Andreopoulos W."/>
            <person name="He G."/>
            <person name="Johnson J."/>
            <person name="Barry K.W."/>
            <person name="Grigoriev I.V."/>
            <person name="Nagy L."/>
            <person name="Hibbett D."/>
            <person name="Henrissat B."/>
            <person name="Matheny P.B."/>
            <person name="Labbe J."/>
            <person name="Martin A.F."/>
        </authorList>
    </citation>
    <scope>NUCLEOTIDE SEQUENCE</scope>
    <source>
        <strain evidence="1">BPL698</strain>
    </source>
</reference>
<feature type="non-terminal residue" evidence="1">
    <location>
        <position position="114"/>
    </location>
</feature>
<evidence type="ECO:0000313" key="2">
    <source>
        <dbReference type="Proteomes" id="UP001207468"/>
    </source>
</evidence>
<accession>A0ACC0U6R9</accession>
<protein>
    <submittedName>
        <fullName evidence="1">Uncharacterized protein</fullName>
    </submittedName>
</protein>
<keyword evidence="2" id="KW-1185">Reference proteome</keyword>
<comment type="caution">
    <text evidence="1">The sequence shown here is derived from an EMBL/GenBank/DDBJ whole genome shotgun (WGS) entry which is preliminary data.</text>
</comment>
<dbReference type="EMBL" id="JAGFNK010000142">
    <property type="protein sequence ID" value="KAI9507045.1"/>
    <property type="molecule type" value="Genomic_DNA"/>
</dbReference>
<proteinExistence type="predicted"/>